<accession>A0A7R9J188</accession>
<keyword evidence="1" id="KW-0677">Repeat</keyword>
<dbReference type="PROSITE" id="PS50084">
    <property type="entry name" value="KH_TYPE_1"/>
    <property type="match status" value="1"/>
</dbReference>
<dbReference type="SMART" id="SM00322">
    <property type="entry name" value="KH"/>
    <property type="match status" value="1"/>
</dbReference>
<protein>
    <submittedName>
        <fullName evidence="4">(California timema) hypothetical protein</fullName>
    </submittedName>
</protein>
<dbReference type="Pfam" id="PF00013">
    <property type="entry name" value="KH_1"/>
    <property type="match status" value="1"/>
</dbReference>
<evidence type="ECO:0000256" key="2">
    <source>
        <dbReference type="PROSITE-ProRule" id="PRU00117"/>
    </source>
</evidence>
<dbReference type="InterPro" id="IPR004088">
    <property type="entry name" value="KH_dom_type_1"/>
</dbReference>
<organism evidence="4">
    <name type="scientific">Timema californicum</name>
    <name type="common">California timema</name>
    <name type="synonym">Walking stick</name>
    <dbReference type="NCBI Taxonomy" id="61474"/>
    <lineage>
        <taxon>Eukaryota</taxon>
        <taxon>Metazoa</taxon>
        <taxon>Ecdysozoa</taxon>
        <taxon>Arthropoda</taxon>
        <taxon>Hexapoda</taxon>
        <taxon>Insecta</taxon>
        <taxon>Pterygota</taxon>
        <taxon>Neoptera</taxon>
        <taxon>Polyneoptera</taxon>
        <taxon>Phasmatodea</taxon>
        <taxon>Timematodea</taxon>
        <taxon>Timematoidea</taxon>
        <taxon>Timematidae</taxon>
        <taxon>Timema</taxon>
    </lineage>
</organism>
<name>A0A7R9J188_TIMCA</name>
<reference evidence="4" key="1">
    <citation type="submission" date="2020-11" db="EMBL/GenBank/DDBJ databases">
        <authorList>
            <person name="Tran Van P."/>
        </authorList>
    </citation>
    <scope>NUCLEOTIDE SEQUENCE</scope>
</reference>
<dbReference type="GO" id="GO:0003723">
    <property type="term" value="F:RNA binding"/>
    <property type="evidence" value="ECO:0007669"/>
    <property type="project" value="UniProtKB-UniRule"/>
</dbReference>
<gene>
    <name evidence="4" type="ORF">TCMB3V08_LOCUS3401</name>
</gene>
<dbReference type="PANTHER" id="PTHR10288">
    <property type="entry name" value="KH DOMAIN CONTAINING RNA BINDING PROTEIN"/>
    <property type="match status" value="1"/>
</dbReference>
<evidence type="ECO:0000259" key="3">
    <source>
        <dbReference type="SMART" id="SM00322"/>
    </source>
</evidence>
<evidence type="ECO:0000256" key="1">
    <source>
        <dbReference type="ARBA" id="ARBA00022737"/>
    </source>
</evidence>
<dbReference type="InterPro" id="IPR036612">
    <property type="entry name" value="KH_dom_type_1_sf"/>
</dbReference>
<feature type="domain" description="K Homology" evidence="3">
    <location>
        <begin position="67"/>
        <end position="140"/>
    </location>
</feature>
<evidence type="ECO:0000313" key="4">
    <source>
        <dbReference type="EMBL" id="CAD7570706.1"/>
    </source>
</evidence>
<dbReference type="CDD" id="cd22439">
    <property type="entry name" value="KH-I_PCBP_rpt3"/>
    <property type="match status" value="1"/>
</dbReference>
<dbReference type="AlphaFoldDB" id="A0A7R9J188"/>
<dbReference type="SUPFAM" id="SSF54791">
    <property type="entry name" value="Eukaryotic type KH-domain (KH-domain type I)"/>
    <property type="match status" value="1"/>
</dbReference>
<proteinExistence type="predicted"/>
<dbReference type="Gene3D" id="3.30.1370.10">
    <property type="entry name" value="K Homology domain, type 1"/>
    <property type="match status" value="1"/>
</dbReference>
<sequence length="252" mass="26790">MMYRFRRQVALLVPEDGDGQFSISWFGSGLTGGNAGGLNPAGQLTLAALAGSQLRTNNQNRNQPGANQQSHEMTVPNELIGCIIGKGGTKIAEIRQISGAMIRISNCEEREGGTTDRTITIQGNPDSVALAQYLINMRNKLKISNTITEEINMNPQAPSFTSLPKIPKPNIPIRPLVSYQNAPAYKLAKKLANVLVVLSSTTEDREIEVRISVGAVVFKECAVSRQCAVKFSTGVDGKGVAKGGQGGAAAPP</sequence>
<dbReference type="GO" id="GO:0010468">
    <property type="term" value="P:regulation of gene expression"/>
    <property type="evidence" value="ECO:0007669"/>
    <property type="project" value="UniProtKB-ARBA"/>
</dbReference>
<dbReference type="InterPro" id="IPR004087">
    <property type="entry name" value="KH_dom"/>
</dbReference>
<keyword evidence="2" id="KW-0694">RNA-binding</keyword>
<dbReference type="EMBL" id="OE180171">
    <property type="protein sequence ID" value="CAD7570706.1"/>
    <property type="molecule type" value="Genomic_DNA"/>
</dbReference>